<evidence type="ECO:0000256" key="4">
    <source>
        <dbReference type="ARBA" id="ARBA00058490"/>
    </source>
</evidence>
<keyword evidence="1" id="KW-0677">Repeat</keyword>
<dbReference type="SUPFAM" id="SSF48371">
    <property type="entry name" value="ARM repeat"/>
    <property type="match status" value="1"/>
</dbReference>
<dbReference type="SMART" id="SM00025">
    <property type="entry name" value="Pumilio"/>
    <property type="match status" value="8"/>
</dbReference>
<feature type="repeat" description="Pumilio" evidence="5">
    <location>
        <begin position="744"/>
        <end position="781"/>
    </location>
</feature>
<comment type="function">
    <text evidence="4">Sequence-specific RNA-binding protein that regulates translation and mRNA stability by binding the 3'-UTR of target mRNAs.</text>
</comment>
<feature type="repeat" description="Pumilio" evidence="5">
    <location>
        <begin position="637"/>
        <end position="672"/>
    </location>
</feature>
<feature type="repeat" description="Pumilio" evidence="5">
    <location>
        <begin position="489"/>
        <end position="524"/>
    </location>
</feature>
<evidence type="ECO:0000256" key="2">
    <source>
        <dbReference type="ARBA" id="ARBA00022845"/>
    </source>
</evidence>
<dbReference type="InterPro" id="IPR001313">
    <property type="entry name" value="Pumilio_RNA-bd_rpt"/>
</dbReference>
<evidence type="ECO:0000256" key="5">
    <source>
        <dbReference type="PROSITE-ProRule" id="PRU00317"/>
    </source>
</evidence>
<dbReference type="Proteomes" id="UP001153076">
    <property type="component" value="Unassembled WGS sequence"/>
</dbReference>
<dbReference type="InterPro" id="IPR033133">
    <property type="entry name" value="PUM-HD"/>
</dbReference>
<dbReference type="GO" id="GO:0003729">
    <property type="term" value="F:mRNA binding"/>
    <property type="evidence" value="ECO:0007669"/>
    <property type="project" value="TreeGrafter"/>
</dbReference>
<dbReference type="InterPro" id="IPR016024">
    <property type="entry name" value="ARM-type_fold"/>
</dbReference>
<dbReference type="InterPro" id="IPR033712">
    <property type="entry name" value="Pumilio_RNA-bd"/>
</dbReference>
<comment type="caution">
    <text evidence="7">The sequence shown here is derived from an EMBL/GenBank/DDBJ whole genome shotgun (WGS) entry which is preliminary data.</text>
</comment>
<dbReference type="EMBL" id="JAKOGI010000517">
    <property type="protein sequence ID" value="KAJ8433761.1"/>
    <property type="molecule type" value="Genomic_DNA"/>
</dbReference>
<feature type="repeat" description="Pumilio" evidence="5">
    <location>
        <begin position="525"/>
        <end position="560"/>
    </location>
</feature>
<evidence type="ECO:0000313" key="8">
    <source>
        <dbReference type="Proteomes" id="UP001153076"/>
    </source>
</evidence>
<name>A0A9Q1JZK8_9CARY</name>
<dbReference type="Pfam" id="PF00806">
    <property type="entry name" value="PUF"/>
    <property type="match status" value="8"/>
</dbReference>
<feature type="domain" description="PUM-HD" evidence="6">
    <location>
        <begin position="461"/>
        <end position="806"/>
    </location>
</feature>
<proteinExistence type="predicted"/>
<keyword evidence="8" id="KW-1185">Reference proteome</keyword>
<dbReference type="InterPro" id="IPR011989">
    <property type="entry name" value="ARM-like"/>
</dbReference>
<evidence type="ECO:0000256" key="3">
    <source>
        <dbReference type="ARBA" id="ARBA00022884"/>
    </source>
</evidence>
<feature type="repeat" description="Pumilio" evidence="5">
    <location>
        <begin position="601"/>
        <end position="636"/>
    </location>
</feature>
<feature type="repeat" description="Pumilio" evidence="5">
    <location>
        <begin position="561"/>
        <end position="600"/>
    </location>
</feature>
<dbReference type="PANTHER" id="PTHR12537:SF13">
    <property type="entry name" value="PUMILIO HOMOLOGY DOMAIN FAMILY MEMBER 4"/>
    <property type="match status" value="1"/>
</dbReference>
<dbReference type="AlphaFoldDB" id="A0A9Q1JZK8"/>
<gene>
    <name evidence="7" type="ORF">Cgig2_025924</name>
</gene>
<organism evidence="7 8">
    <name type="scientific">Carnegiea gigantea</name>
    <dbReference type="NCBI Taxonomy" id="171969"/>
    <lineage>
        <taxon>Eukaryota</taxon>
        <taxon>Viridiplantae</taxon>
        <taxon>Streptophyta</taxon>
        <taxon>Embryophyta</taxon>
        <taxon>Tracheophyta</taxon>
        <taxon>Spermatophyta</taxon>
        <taxon>Magnoliopsida</taxon>
        <taxon>eudicotyledons</taxon>
        <taxon>Gunneridae</taxon>
        <taxon>Pentapetalae</taxon>
        <taxon>Caryophyllales</taxon>
        <taxon>Cactineae</taxon>
        <taxon>Cactaceae</taxon>
        <taxon>Cactoideae</taxon>
        <taxon>Echinocereeae</taxon>
        <taxon>Carnegiea</taxon>
    </lineage>
</organism>
<dbReference type="FunFam" id="1.25.10.10:FF:000237">
    <property type="entry name" value="Pumilio homolog 9"/>
    <property type="match status" value="1"/>
</dbReference>
<accession>A0A9Q1JZK8</accession>
<dbReference type="PROSITE" id="PS50303">
    <property type="entry name" value="PUM_HD"/>
    <property type="match status" value="1"/>
</dbReference>
<protein>
    <recommendedName>
        <fullName evidence="6">PUM-HD domain-containing protein</fullName>
    </recommendedName>
</protein>
<keyword evidence="2" id="KW-0810">Translation regulation</keyword>
<dbReference type="GO" id="GO:0005737">
    <property type="term" value="C:cytoplasm"/>
    <property type="evidence" value="ECO:0007669"/>
    <property type="project" value="TreeGrafter"/>
</dbReference>
<evidence type="ECO:0000259" key="6">
    <source>
        <dbReference type="PROSITE" id="PS50303"/>
    </source>
</evidence>
<evidence type="ECO:0000256" key="1">
    <source>
        <dbReference type="ARBA" id="ARBA00022737"/>
    </source>
</evidence>
<feature type="repeat" description="Pumilio" evidence="5">
    <location>
        <begin position="673"/>
        <end position="708"/>
    </location>
</feature>
<keyword evidence="3" id="KW-0694">RNA-binding</keyword>
<evidence type="ECO:0000313" key="7">
    <source>
        <dbReference type="EMBL" id="KAJ8433761.1"/>
    </source>
</evidence>
<reference evidence="7" key="1">
    <citation type="submission" date="2022-04" db="EMBL/GenBank/DDBJ databases">
        <title>Carnegiea gigantea Genome sequencing and assembly v2.</title>
        <authorList>
            <person name="Copetti D."/>
            <person name="Sanderson M.J."/>
            <person name="Burquez A."/>
            <person name="Wojciechowski M.F."/>
        </authorList>
    </citation>
    <scope>NUCLEOTIDE SEQUENCE</scope>
    <source>
        <strain evidence="7">SGP5-SGP5p</strain>
        <tissue evidence="7">Aerial part</tissue>
    </source>
</reference>
<dbReference type="Gene3D" id="1.25.10.10">
    <property type="entry name" value="Leucine-rich Repeat Variant"/>
    <property type="match status" value="1"/>
</dbReference>
<dbReference type="PANTHER" id="PTHR12537">
    <property type="entry name" value="RNA BINDING PROTEIN PUMILIO-RELATED"/>
    <property type="match status" value="1"/>
</dbReference>
<sequence>MKGERELDNFLGESPHLTSNNNHHYHQQMLKGAVAASSCSSTSGFCFSDVGSSSIPPFDHSQSLSPKTHFVDQFQVSSSLPDSSWYGNGKVNNGVVLDEVGLAREFHMMNIGNGNRHEFSSDMGRFGRDPDGFRITDCNVPKIRPSNGQNFGSAEPSINGFSGNGGFLSSPLYRDERNIRDEISFRMGQRGDNMGDSLESFAAQNQSTVPYSGGHGNRNCSINFPFEETSLRRDDPYGNILPIPGGNKCYDDGTLISTRNGHLGNEVPVLRVPEHTGNGGLIQRGDGGYGHLVPFQIQSIYGPHVIGDPLQHCMIDGCKEVLNPWACSQNLPLYRPYSDEALLQHRGLHFSGNMGSLNTMDTSQLLHFRQALSRGNKLYNSVRERIRAAEERESAQSVALMKKGRQLDAYGCESTFMVKEKGMSGAIGKSCQSTGRVKASLAGATLQKIGDRNMELNAHVQSERTCVNGTQLMSCDPVILQSIYNSMAEVQGNIYLMAKDQHGCRFLQKKFDKGSFDDVQLIFNEIIDHVVELMMNPFGNYLIQKLLDVCNEEQRMRIVHAVTRDRGELVRICLNTHGTRVVQKLIESLKTKKQISMVVRALEPGFLDLIKDLNGNHVVQRCLQCLSSEDNKFIFDAAAKFCVEIATHRHGCCVLQRCIAHSSGEHQKKLVEEICANGLHLGQDPFGNYVVQYIIELKIPAASAQLTSQFEGHYVHLATQKFSSHVVEKCLKFIEDSRPRIVYELLSVSHFEQLLQDPYANYVIQSALEVTKGALNDSLVAAVRPHSILRTNPYCKKIFSRGMLKK</sequence>
<dbReference type="CDD" id="cd07920">
    <property type="entry name" value="Pumilio"/>
    <property type="match status" value="1"/>
</dbReference>
<dbReference type="OrthoDB" id="668540at2759"/>
<dbReference type="GO" id="GO:0006417">
    <property type="term" value="P:regulation of translation"/>
    <property type="evidence" value="ECO:0007669"/>
    <property type="project" value="UniProtKB-KW"/>
</dbReference>
<dbReference type="PROSITE" id="PS50302">
    <property type="entry name" value="PUM"/>
    <property type="match status" value="7"/>
</dbReference>